<feature type="transmembrane region" description="Helical" evidence="7">
    <location>
        <begin position="37"/>
        <end position="55"/>
    </location>
</feature>
<dbReference type="GO" id="GO:0009977">
    <property type="term" value="F:proton motive force dependent protein transmembrane transporter activity"/>
    <property type="evidence" value="ECO:0007669"/>
    <property type="project" value="TreeGrafter"/>
</dbReference>
<keyword evidence="4 7" id="KW-1133">Transmembrane helix</keyword>
<evidence type="ECO:0000313" key="9">
    <source>
        <dbReference type="EMBL" id="CAA9361410.1"/>
    </source>
</evidence>
<comment type="subcellular location">
    <subcellularLocation>
        <location evidence="7">Cell membrane</location>
        <topology evidence="7">Multi-pass membrane protein</topology>
    </subcellularLocation>
    <subcellularLocation>
        <location evidence="1">Membrane</location>
        <topology evidence="1">Multi-pass membrane protein</topology>
    </subcellularLocation>
</comment>
<dbReference type="GO" id="GO:0043953">
    <property type="term" value="P:protein transport by the Tat complex"/>
    <property type="evidence" value="ECO:0007669"/>
    <property type="project" value="UniProtKB-UniRule"/>
</dbReference>
<dbReference type="GO" id="GO:0065002">
    <property type="term" value="P:intracellular protein transmembrane transport"/>
    <property type="evidence" value="ECO:0007669"/>
    <property type="project" value="TreeGrafter"/>
</dbReference>
<keyword evidence="6 7" id="KW-0472">Membrane</keyword>
<feature type="transmembrane region" description="Helical" evidence="7">
    <location>
        <begin position="236"/>
        <end position="256"/>
    </location>
</feature>
<evidence type="ECO:0000256" key="6">
    <source>
        <dbReference type="ARBA" id="ARBA00023136"/>
    </source>
</evidence>
<sequence length="302" mass="33576">MSFAGVLGLFRSKPRQPVGSDGRMALADHFRELRARLLKVALVLILGIVVAWFFYEWLFDLLYSPYERASEILAAEGVNSRGVIGGIGNPLLLRLKICALASVVVLSPFWLYQIWAFIVPGMHSNERRWTKLFAVVAGPLFLAGVATAYYVLPKGIEVLIGFTPGTLQSLVDFGDYFRFLTRMMLVFGVAFEIPLFVVLLNLAGVLSGRSLGAHRPWIVLGTFVFAAVATPSTDPFSMIMLALPMTLLFLISEVVARTVDRRRAKQLAEGGHHDEDDDEMSSLDYEHDATDYRRSSLDPSED</sequence>
<gene>
    <name evidence="7" type="primary">tatC</name>
    <name evidence="9" type="ORF">AVDCRST_MAG72-2279</name>
</gene>
<keyword evidence="7" id="KW-0813">Transport</keyword>
<organism evidence="9">
    <name type="scientific">uncultured Nocardioidaceae bacterium</name>
    <dbReference type="NCBI Taxonomy" id="253824"/>
    <lineage>
        <taxon>Bacteria</taxon>
        <taxon>Bacillati</taxon>
        <taxon>Actinomycetota</taxon>
        <taxon>Actinomycetes</taxon>
        <taxon>Propionibacteriales</taxon>
        <taxon>Nocardioidaceae</taxon>
        <taxon>environmental samples</taxon>
    </lineage>
</organism>
<evidence type="ECO:0000256" key="8">
    <source>
        <dbReference type="SAM" id="MobiDB-lite"/>
    </source>
</evidence>
<dbReference type="Pfam" id="PF00902">
    <property type="entry name" value="TatC"/>
    <property type="match status" value="1"/>
</dbReference>
<accession>A0A6J4MJH0</accession>
<dbReference type="InterPro" id="IPR002033">
    <property type="entry name" value="TatC"/>
</dbReference>
<feature type="transmembrane region" description="Helical" evidence="7">
    <location>
        <begin position="132"/>
        <end position="152"/>
    </location>
</feature>
<evidence type="ECO:0000256" key="2">
    <source>
        <dbReference type="ARBA" id="ARBA00022692"/>
    </source>
</evidence>
<feature type="transmembrane region" description="Helical" evidence="7">
    <location>
        <begin position="179"/>
        <end position="200"/>
    </location>
</feature>
<reference evidence="9" key="1">
    <citation type="submission" date="2020-02" db="EMBL/GenBank/DDBJ databases">
        <authorList>
            <person name="Meier V. D."/>
        </authorList>
    </citation>
    <scope>NUCLEOTIDE SEQUENCE</scope>
    <source>
        <strain evidence="9">AVDCRST_MAG72</strain>
    </source>
</reference>
<feature type="transmembrane region" description="Helical" evidence="7">
    <location>
        <begin position="99"/>
        <end position="120"/>
    </location>
</feature>
<feature type="region of interest" description="Disordered" evidence="8">
    <location>
        <begin position="266"/>
        <end position="302"/>
    </location>
</feature>
<dbReference type="HAMAP" id="MF_00902">
    <property type="entry name" value="TatC"/>
    <property type="match status" value="1"/>
</dbReference>
<evidence type="ECO:0000256" key="3">
    <source>
        <dbReference type="ARBA" id="ARBA00022927"/>
    </source>
</evidence>
<keyword evidence="7" id="KW-1003">Cell membrane</keyword>
<dbReference type="GO" id="GO:0033281">
    <property type="term" value="C:TAT protein transport complex"/>
    <property type="evidence" value="ECO:0007669"/>
    <property type="project" value="UniProtKB-UniRule"/>
</dbReference>
<dbReference type="PANTHER" id="PTHR30371">
    <property type="entry name" value="SEC-INDEPENDENT PROTEIN TRANSLOCASE PROTEIN TATC"/>
    <property type="match status" value="1"/>
</dbReference>
<dbReference type="EMBL" id="CADCUJ010000095">
    <property type="protein sequence ID" value="CAA9361410.1"/>
    <property type="molecule type" value="Genomic_DNA"/>
</dbReference>
<name>A0A6J4MJH0_9ACTN</name>
<feature type="compositionally biased region" description="Basic and acidic residues" evidence="8">
    <location>
        <begin position="284"/>
        <end position="296"/>
    </location>
</feature>
<keyword evidence="5 7" id="KW-0811">Translocation</keyword>
<proteinExistence type="inferred from homology"/>
<comment type="subunit">
    <text evidence="7">The Tat system comprises two distinct complexes: a TatABC complex, containing multiple copies of TatA, TatB and TatC subunits, and a separate TatA complex, containing only TatA subunits. Substrates initially bind to the TatABC complex, which probably triggers association of the separate TatA complex to form the active translocon.</text>
</comment>
<evidence type="ECO:0000256" key="1">
    <source>
        <dbReference type="ARBA" id="ARBA00004141"/>
    </source>
</evidence>
<keyword evidence="3 7" id="KW-0653">Protein transport</keyword>
<dbReference type="PRINTS" id="PR01840">
    <property type="entry name" value="TATCFAMILY"/>
</dbReference>
<comment type="similarity">
    <text evidence="7">Belongs to the TatC family.</text>
</comment>
<dbReference type="NCBIfam" id="TIGR00945">
    <property type="entry name" value="tatC"/>
    <property type="match status" value="1"/>
</dbReference>
<keyword evidence="2 7" id="KW-0812">Transmembrane</keyword>
<dbReference type="PANTHER" id="PTHR30371:SF0">
    <property type="entry name" value="SEC-INDEPENDENT PROTEIN TRANSLOCASE PROTEIN TATC, CHLOROPLASTIC-RELATED"/>
    <property type="match status" value="1"/>
</dbReference>
<evidence type="ECO:0000256" key="7">
    <source>
        <dbReference type="HAMAP-Rule" id="MF_00902"/>
    </source>
</evidence>
<comment type="function">
    <text evidence="7">Part of the twin-arginine translocation (Tat) system that transports large folded proteins containing a characteristic twin-arginine motif in their signal peptide across membranes. Together with TatB, TatC is part of a receptor directly interacting with Tat signal peptides.</text>
</comment>
<feature type="transmembrane region" description="Helical" evidence="7">
    <location>
        <begin position="212"/>
        <end position="230"/>
    </location>
</feature>
<evidence type="ECO:0000256" key="4">
    <source>
        <dbReference type="ARBA" id="ARBA00022989"/>
    </source>
</evidence>
<dbReference type="AlphaFoldDB" id="A0A6J4MJH0"/>
<evidence type="ECO:0000256" key="5">
    <source>
        <dbReference type="ARBA" id="ARBA00023010"/>
    </source>
</evidence>
<protein>
    <recommendedName>
        <fullName evidence="7">Sec-independent protein translocase protein TatC</fullName>
    </recommendedName>
</protein>